<feature type="transmembrane region" description="Helical" evidence="1">
    <location>
        <begin position="294"/>
        <end position="313"/>
    </location>
</feature>
<feature type="transmembrane region" description="Helical" evidence="1">
    <location>
        <begin position="325"/>
        <end position="343"/>
    </location>
</feature>
<feature type="transmembrane region" description="Helical" evidence="1">
    <location>
        <begin position="94"/>
        <end position="113"/>
    </location>
</feature>
<keyword evidence="1" id="KW-0812">Transmembrane</keyword>
<dbReference type="RefSeq" id="WP_278339047.1">
    <property type="nucleotide sequence ID" value="NZ_BAAFLA010000011.1"/>
</dbReference>
<feature type="transmembrane region" description="Helical" evidence="1">
    <location>
        <begin position="240"/>
        <end position="259"/>
    </location>
</feature>
<accession>A0A1Q6FAR2</accession>
<evidence type="ECO:0008006" key="4">
    <source>
        <dbReference type="Google" id="ProtNLM"/>
    </source>
</evidence>
<feature type="transmembrane region" description="Helical" evidence="1">
    <location>
        <begin position="195"/>
        <end position="212"/>
    </location>
</feature>
<feature type="transmembrane region" description="Helical" evidence="1">
    <location>
        <begin position="167"/>
        <end position="188"/>
    </location>
</feature>
<proteinExistence type="predicted"/>
<dbReference type="AlphaFoldDB" id="A0A1Q6FAR2"/>
<evidence type="ECO:0000313" key="2">
    <source>
        <dbReference type="EMBL" id="OKY95969.1"/>
    </source>
</evidence>
<sequence length="391" mass="46276">MIYIVIGIYLLALAIQFDFRGKGSAATRKFHFRLAFLILVALMAFRYRVGGDTLRYMDSYEHMYGAIDTFDIGGRLQPLWLLLNNFLHSISPKFLLFQIVHVLFINTVFFSFFKKYSKYLFVAIFLYYIYPYFIFNMEVIRESFAIAFFLLSIDACLRKRWLIYYLYIAIAFLFHAGAIFLIIVPFLSNWKIRPLSIFAICGAGVVVLHFFLNTSFANTYMLLNNIEEQGRAYISIKSNINGYIAPLLFRILFPAIIYYIGIKRGLNKDKLAPLFFFILSVSVLTTIFPQLYRLFNYLRLLEVVLCANVLYLIQHTESSRYRVAFPNLYILPILLLIIANQVVRYQFDDTSSIYMNTRKYQLFYPYYSVFNPEISETREMMMRNQFYHNEY</sequence>
<name>A0A1Q6FAR2_9BACT</name>
<feature type="transmembrane region" description="Helical" evidence="1">
    <location>
        <begin position="30"/>
        <end position="47"/>
    </location>
</feature>
<dbReference type="Proteomes" id="UP000187417">
    <property type="component" value="Unassembled WGS sequence"/>
</dbReference>
<dbReference type="InterPro" id="IPR049458">
    <property type="entry name" value="EpsG-like"/>
</dbReference>
<evidence type="ECO:0000256" key="1">
    <source>
        <dbReference type="SAM" id="Phobius"/>
    </source>
</evidence>
<keyword evidence="1" id="KW-0472">Membrane</keyword>
<evidence type="ECO:0000313" key="3">
    <source>
        <dbReference type="Proteomes" id="UP000187417"/>
    </source>
</evidence>
<gene>
    <name evidence="2" type="ORF">BHV66_03185</name>
</gene>
<reference evidence="2 3" key="1">
    <citation type="journal article" date="2016" name="Nat. Biotechnol.">
        <title>Measurement of bacterial replication rates in microbial communities.</title>
        <authorList>
            <person name="Brown C.T."/>
            <person name="Olm M.R."/>
            <person name="Thomas B.C."/>
            <person name="Banfield J.F."/>
        </authorList>
    </citation>
    <scope>NUCLEOTIDE SEQUENCE [LARGE SCALE GENOMIC DNA]</scope>
    <source>
        <strain evidence="2">CAG:67_53_122</strain>
    </source>
</reference>
<organism evidence="2 3">
    <name type="scientific">Alistipes putredinis</name>
    <dbReference type="NCBI Taxonomy" id="28117"/>
    <lineage>
        <taxon>Bacteria</taxon>
        <taxon>Pseudomonadati</taxon>
        <taxon>Bacteroidota</taxon>
        <taxon>Bacteroidia</taxon>
        <taxon>Bacteroidales</taxon>
        <taxon>Rikenellaceae</taxon>
        <taxon>Alistipes</taxon>
    </lineage>
</organism>
<keyword evidence="1" id="KW-1133">Transmembrane helix</keyword>
<dbReference type="EMBL" id="MNQH01000003">
    <property type="protein sequence ID" value="OKY95969.1"/>
    <property type="molecule type" value="Genomic_DNA"/>
</dbReference>
<protein>
    <recommendedName>
        <fullName evidence="4">EpsG family protein</fullName>
    </recommendedName>
</protein>
<feature type="transmembrane region" description="Helical" evidence="1">
    <location>
        <begin position="271"/>
        <end position="288"/>
    </location>
</feature>
<feature type="transmembrane region" description="Helical" evidence="1">
    <location>
        <begin position="119"/>
        <end position="137"/>
    </location>
</feature>
<dbReference type="Pfam" id="PF14897">
    <property type="entry name" value="EpsG"/>
    <property type="match status" value="1"/>
</dbReference>
<comment type="caution">
    <text evidence="2">The sequence shown here is derived from an EMBL/GenBank/DDBJ whole genome shotgun (WGS) entry which is preliminary data.</text>
</comment>
<dbReference type="STRING" id="28117.BHV66_03185"/>